<evidence type="ECO:0000313" key="2">
    <source>
        <dbReference type="EMBL" id="CAJ1373636.1"/>
    </source>
</evidence>
<accession>A0AA36MJ53</accession>
<dbReference type="EMBL" id="CAUJNA010000205">
    <property type="protein sequence ID" value="CAJ1373636.1"/>
    <property type="molecule type" value="Genomic_DNA"/>
</dbReference>
<feature type="compositionally biased region" description="Low complexity" evidence="1">
    <location>
        <begin position="46"/>
        <end position="61"/>
    </location>
</feature>
<proteinExistence type="predicted"/>
<reference evidence="2" key="1">
    <citation type="submission" date="2023-08" db="EMBL/GenBank/DDBJ databases">
        <authorList>
            <person name="Chen Y."/>
            <person name="Shah S."/>
            <person name="Dougan E. K."/>
            <person name="Thang M."/>
            <person name="Chan C."/>
        </authorList>
    </citation>
    <scope>NUCLEOTIDE SEQUENCE</scope>
</reference>
<organism evidence="2 3">
    <name type="scientific">Effrenium voratum</name>
    <dbReference type="NCBI Taxonomy" id="2562239"/>
    <lineage>
        <taxon>Eukaryota</taxon>
        <taxon>Sar</taxon>
        <taxon>Alveolata</taxon>
        <taxon>Dinophyceae</taxon>
        <taxon>Suessiales</taxon>
        <taxon>Symbiodiniaceae</taxon>
        <taxon>Effrenium</taxon>
    </lineage>
</organism>
<evidence type="ECO:0000313" key="3">
    <source>
        <dbReference type="Proteomes" id="UP001178507"/>
    </source>
</evidence>
<gene>
    <name evidence="2" type="ORF">EVOR1521_LOCUS3394</name>
</gene>
<keyword evidence="3" id="KW-1185">Reference proteome</keyword>
<protein>
    <submittedName>
        <fullName evidence="2">Uncharacterized protein</fullName>
    </submittedName>
</protein>
<dbReference type="Proteomes" id="UP001178507">
    <property type="component" value="Unassembled WGS sequence"/>
</dbReference>
<comment type="caution">
    <text evidence="2">The sequence shown here is derived from an EMBL/GenBank/DDBJ whole genome shotgun (WGS) entry which is preliminary data.</text>
</comment>
<feature type="compositionally biased region" description="Basic and acidic residues" evidence="1">
    <location>
        <begin position="20"/>
        <end position="36"/>
    </location>
</feature>
<name>A0AA36MJ53_9DINO</name>
<dbReference type="AlphaFoldDB" id="A0AA36MJ53"/>
<evidence type="ECO:0000256" key="1">
    <source>
        <dbReference type="SAM" id="MobiDB-lite"/>
    </source>
</evidence>
<feature type="region of interest" description="Disordered" evidence="1">
    <location>
        <begin position="1"/>
        <end position="71"/>
    </location>
</feature>
<sequence>MPAGTSRDMTDLEGPPTDTVDPKKTINDDKRQKYWGKEGAGGGQTARGNATARGDATARGGQSARPPPSGR</sequence>